<comment type="caution">
    <text evidence="6">The sequence shown here is derived from an EMBL/GenBank/DDBJ whole genome shotgun (WGS) entry which is preliminary data.</text>
</comment>
<evidence type="ECO:0000256" key="3">
    <source>
        <dbReference type="ARBA" id="ARBA00023163"/>
    </source>
</evidence>
<evidence type="ECO:0000313" key="6">
    <source>
        <dbReference type="EMBL" id="GIM72189.1"/>
    </source>
</evidence>
<reference evidence="6" key="1">
    <citation type="submission" date="2021-03" db="EMBL/GenBank/DDBJ databases">
        <title>Whole genome shotgun sequence of Actinoplanes auranticolor NBRC 12245.</title>
        <authorList>
            <person name="Komaki H."/>
            <person name="Tamura T."/>
        </authorList>
    </citation>
    <scope>NUCLEOTIDE SEQUENCE</scope>
    <source>
        <strain evidence="6">NBRC 12245</strain>
    </source>
</reference>
<dbReference type="GO" id="GO:0003677">
    <property type="term" value="F:DNA binding"/>
    <property type="evidence" value="ECO:0007669"/>
    <property type="project" value="UniProtKB-UniRule"/>
</dbReference>
<dbReference type="AlphaFoldDB" id="A0A919VMZ1"/>
<evidence type="ECO:0000256" key="4">
    <source>
        <dbReference type="PROSITE-ProRule" id="PRU00335"/>
    </source>
</evidence>
<evidence type="ECO:0000256" key="2">
    <source>
        <dbReference type="ARBA" id="ARBA00023125"/>
    </source>
</evidence>
<organism evidence="6 7">
    <name type="scientific">Actinoplanes auranticolor</name>
    <dbReference type="NCBI Taxonomy" id="47988"/>
    <lineage>
        <taxon>Bacteria</taxon>
        <taxon>Bacillati</taxon>
        <taxon>Actinomycetota</taxon>
        <taxon>Actinomycetes</taxon>
        <taxon>Micromonosporales</taxon>
        <taxon>Micromonosporaceae</taxon>
        <taxon>Actinoplanes</taxon>
    </lineage>
</organism>
<dbReference type="Proteomes" id="UP000681340">
    <property type="component" value="Unassembled WGS sequence"/>
</dbReference>
<dbReference type="InterPro" id="IPR009057">
    <property type="entry name" value="Homeodomain-like_sf"/>
</dbReference>
<gene>
    <name evidence="6" type="ORF">Aau02nite_49780</name>
</gene>
<feature type="domain" description="HTH tetR-type" evidence="5">
    <location>
        <begin position="1"/>
        <end position="54"/>
    </location>
</feature>
<keyword evidence="3" id="KW-0804">Transcription</keyword>
<accession>A0A919VMZ1</accession>
<sequence>MRAAVGLFGRQSFAGTSVDDLVSHLGVHRGSLYKTFGSKRGLYLAALRQHVDRDVAAAAEVFAATTGIDAAVHRIATAGPDLGLLLLALVERAPVDPEVAVETSRALARLRDARADLDQALGLLLRTRAIGPAPEFVGE</sequence>
<dbReference type="InterPro" id="IPR001647">
    <property type="entry name" value="HTH_TetR"/>
</dbReference>
<dbReference type="PANTHER" id="PTHR47506">
    <property type="entry name" value="TRANSCRIPTIONAL REGULATORY PROTEIN"/>
    <property type="match status" value="1"/>
</dbReference>
<dbReference type="Gene3D" id="1.10.357.10">
    <property type="entry name" value="Tetracycline Repressor, domain 2"/>
    <property type="match status" value="1"/>
</dbReference>
<proteinExistence type="predicted"/>
<protein>
    <recommendedName>
        <fullName evidence="5">HTH tetR-type domain-containing protein</fullName>
    </recommendedName>
</protein>
<evidence type="ECO:0000259" key="5">
    <source>
        <dbReference type="PROSITE" id="PS50977"/>
    </source>
</evidence>
<dbReference type="EMBL" id="BOQL01000040">
    <property type="protein sequence ID" value="GIM72189.1"/>
    <property type="molecule type" value="Genomic_DNA"/>
</dbReference>
<evidence type="ECO:0000313" key="7">
    <source>
        <dbReference type="Proteomes" id="UP000681340"/>
    </source>
</evidence>
<evidence type="ECO:0000256" key="1">
    <source>
        <dbReference type="ARBA" id="ARBA00023015"/>
    </source>
</evidence>
<keyword evidence="1" id="KW-0805">Transcription regulation</keyword>
<dbReference type="PANTHER" id="PTHR47506:SF1">
    <property type="entry name" value="HTH-TYPE TRANSCRIPTIONAL REGULATOR YJDC"/>
    <property type="match status" value="1"/>
</dbReference>
<dbReference type="SUPFAM" id="SSF46689">
    <property type="entry name" value="Homeodomain-like"/>
    <property type="match status" value="1"/>
</dbReference>
<feature type="DNA-binding region" description="H-T-H motif" evidence="4">
    <location>
        <begin position="17"/>
        <end position="36"/>
    </location>
</feature>
<name>A0A919VMZ1_9ACTN</name>
<keyword evidence="7" id="KW-1185">Reference proteome</keyword>
<dbReference type="PROSITE" id="PS50977">
    <property type="entry name" value="HTH_TETR_2"/>
    <property type="match status" value="1"/>
</dbReference>
<keyword evidence="2 4" id="KW-0238">DNA-binding</keyword>
<dbReference type="Pfam" id="PF00440">
    <property type="entry name" value="TetR_N"/>
    <property type="match status" value="1"/>
</dbReference>